<name>A0A854XAP2_PSEFL</name>
<dbReference type="RefSeq" id="WP_096796264.1">
    <property type="nucleotide sequence ID" value="NZ_NXHE01000015.1"/>
</dbReference>
<protein>
    <submittedName>
        <fullName evidence="1">Uncharacterized protein</fullName>
    </submittedName>
</protein>
<evidence type="ECO:0000313" key="1">
    <source>
        <dbReference type="EMBL" id="PCM49002.1"/>
    </source>
</evidence>
<accession>A0A854XAP2</accession>
<comment type="caution">
    <text evidence="1">The sequence shown here is derived from an EMBL/GenBank/DDBJ whole genome shotgun (WGS) entry which is preliminary data.</text>
</comment>
<gene>
    <name evidence="1" type="ORF">CP335_14335</name>
</gene>
<proteinExistence type="predicted"/>
<reference evidence="1 2" key="1">
    <citation type="submission" date="2017-09" db="EMBL/GenBank/DDBJ databases">
        <authorList>
            <person name="Haney C."/>
            <person name="Melnyk R."/>
        </authorList>
    </citation>
    <scope>NUCLEOTIDE SEQUENCE [LARGE SCALE GENOMIC DNA]</scope>
    <source>
        <strain evidence="1 2">CH229</strain>
    </source>
</reference>
<dbReference type="EMBL" id="NXHE01000015">
    <property type="protein sequence ID" value="PCM49002.1"/>
    <property type="molecule type" value="Genomic_DNA"/>
</dbReference>
<sequence length="114" mass="12474">MKSPNALFEAPSLRNTASPSIITHDEYLKGDSALLAKYTGKGGELITFYLVCDAAYPTLHTDTTIADHGTYGAYIDSVNHWDILGKQILAFYTVVSDSELLGFSAMFSFTILDK</sequence>
<reference evidence="1 2" key="2">
    <citation type="submission" date="2017-10" db="EMBL/GenBank/DDBJ databases">
        <title>Rhizosphere-associated Pseudomonas modulate jasmonic acid/salicylic acid antagonism to induce systemic resistance to herbivores at the cost of susceptibility to pathogens.</title>
        <authorList>
            <person name="Haney C.H."/>
            <person name="Wiesmann C.L."/>
            <person name="Shapiro L.R."/>
            <person name="O'Sullivan L.R."/>
            <person name="Khorasani S."/>
            <person name="Melnyk R.A."/>
            <person name="Xiao L."/>
            <person name="Bush J."/>
            <person name="Carrillo J."/>
            <person name="Pierce N.E."/>
            <person name="Ausubel F.M."/>
        </authorList>
    </citation>
    <scope>NUCLEOTIDE SEQUENCE [LARGE SCALE GENOMIC DNA]</scope>
    <source>
        <strain evidence="1 2">CH229</strain>
    </source>
</reference>
<organism evidence="1 2">
    <name type="scientific">Pseudomonas fluorescens</name>
    <dbReference type="NCBI Taxonomy" id="294"/>
    <lineage>
        <taxon>Bacteria</taxon>
        <taxon>Pseudomonadati</taxon>
        <taxon>Pseudomonadota</taxon>
        <taxon>Gammaproteobacteria</taxon>
        <taxon>Pseudomonadales</taxon>
        <taxon>Pseudomonadaceae</taxon>
        <taxon>Pseudomonas</taxon>
    </lineage>
</organism>
<dbReference type="AlphaFoldDB" id="A0A854XAP2"/>
<dbReference type="Proteomes" id="UP000218643">
    <property type="component" value="Unassembled WGS sequence"/>
</dbReference>
<evidence type="ECO:0000313" key="2">
    <source>
        <dbReference type="Proteomes" id="UP000218643"/>
    </source>
</evidence>